<evidence type="ECO:0000313" key="5">
    <source>
        <dbReference type="EMBL" id="MFD1341354.1"/>
    </source>
</evidence>
<dbReference type="Pfam" id="PF12796">
    <property type="entry name" value="Ank_2"/>
    <property type="match status" value="1"/>
</dbReference>
<dbReference type="InterPro" id="IPR002110">
    <property type="entry name" value="Ankyrin_rpt"/>
</dbReference>
<organism evidence="5 6">
    <name type="scientific">Litorisediminicola beolgyonensis</name>
    <dbReference type="NCBI Taxonomy" id="1173614"/>
    <lineage>
        <taxon>Bacteria</taxon>
        <taxon>Pseudomonadati</taxon>
        <taxon>Pseudomonadota</taxon>
        <taxon>Alphaproteobacteria</taxon>
        <taxon>Rhodobacterales</taxon>
        <taxon>Paracoccaceae</taxon>
        <taxon>Litorisediminicola</taxon>
    </lineage>
</organism>
<dbReference type="Gene3D" id="1.25.40.20">
    <property type="entry name" value="Ankyrin repeat-containing domain"/>
    <property type="match status" value="2"/>
</dbReference>
<comment type="caution">
    <text evidence="5">The sequence shown here is derived from an EMBL/GenBank/DDBJ whole genome shotgun (WGS) entry which is preliminary data.</text>
</comment>
<feature type="signal peptide" evidence="4">
    <location>
        <begin position="1"/>
        <end position="34"/>
    </location>
</feature>
<evidence type="ECO:0000256" key="2">
    <source>
        <dbReference type="ARBA" id="ARBA00023043"/>
    </source>
</evidence>
<dbReference type="PROSITE" id="PS50088">
    <property type="entry name" value="ANK_REPEAT"/>
    <property type="match status" value="2"/>
</dbReference>
<evidence type="ECO:0000313" key="6">
    <source>
        <dbReference type="Proteomes" id="UP001597135"/>
    </source>
</evidence>
<gene>
    <name evidence="5" type="ORF">ACFQ4E_02875</name>
</gene>
<dbReference type="SMART" id="SM00248">
    <property type="entry name" value="ANK"/>
    <property type="match status" value="4"/>
</dbReference>
<name>A0ABW3ZDZ0_9RHOB</name>
<keyword evidence="6" id="KW-1185">Reference proteome</keyword>
<feature type="repeat" description="ANK" evidence="3">
    <location>
        <begin position="184"/>
        <end position="218"/>
    </location>
</feature>
<feature type="chain" id="PRO_5046793717" evidence="4">
    <location>
        <begin position="35"/>
        <end position="301"/>
    </location>
</feature>
<keyword evidence="4" id="KW-0732">Signal</keyword>
<dbReference type="Proteomes" id="UP001597135">
    <property type="component" value="Unassembled WGS sequence"/>
</dbReference>
<dbReference type="PANTHER" id="PTHR24198:SF165">
    <property type="entry name" value="ANKYRIN REPEAT-CONTAINING PROTEIN-RELATED"/>
    <property type="match status" value="1"/>
</dbReference>
<dbReference type="EMBL" id="JBHTMU010000003">
    <property type="protein sequence ID" value="MFD1341354.1"/>
    <property type="molecule type" value="Genomic_DNA"/>
</dbReference>
<protein>
    <submittedName>
        <fullName evidence="5">Ankyrin repeat domain-containing protein</fullName>
    </submittedName>
</protein>
<evidence type="ECO:0000256" key="1">
    <source>
        <dbReference type="ARBA" id="ARBA00022737"/>
    </source>
</evidence>
<evidence type="ECO:0000256" key="4">
    <source>
        <dbReference type="SAM" id="SignalP"/>
    </source>
</evidence>
<dbReference type="PANTHER" id="PTHR24198">
    <property type="entry name" value="ANKYRIN REPEAT AND PROTEIN KINASE DOMAIN-CONTAINING PROTEIN"/>
    <property type="match status" value="1"/>
</dbReference>
<dbReference type="InterPro" id="IPR036770">
    <property type="entry name" value="Ankyrin_rpt-contain_sf"/>
</dbReference>
<accession>A0ABW3ZDZ0</accession>
<feature type="repeat" description="ANK" evidence="3">
    <location>
        <begin position="71"/>
        <end position="104"/>
    </location>
</feature>
<proteinExistence type="predicted"/>
<keyword evidence="1" id="KW-0677">Repeat</keyword>
<keyword evidence="2 3" id="KW-0040">ANK repeat</keyword>
<evidence type="ECO:0000256" key="3">
    <source>
        <dbReference type="PROSITE-ProRule" id="PRU00023"/>
    </source>
</evidence>
<sequence length="301" mass="31657">MKDQVSKTCEVNIPNMKFISLAAPILFCAAAVQADECEDFDDAAFWKTAGATLVAGCLFETPALADTTFEDGRQALHIAAEHAVDPAVIAALAVAGADLDARVGPDECDFGSFCADTAVHIAARRTDGLPILLVLLASGADADLYGKNGATAIHSAAAHGTGVGHHGIDALAASGAAADRLDNDGWMALHEALRTERPDLDVIESLLRAGAGAGDKNEDEAPAIAIAARMNTAPEALFLLAEDYKTRRFPNGSLCSTDDDGRTFVENLGDNTRLREHPRVERIYQQTLALCGRSDAEETGK</sequence>
<dbReference type="SUPFAM" id="SSF48403">
    <property type="entry name" value="Ankyrin repeat"/>
    <property type="match status" value="1"/>
</dbReference>
<reference evidence="6" key="1">
    <citation type="journal article" date="2019" name="Int. J. Syst. Evol. Microbiol.">
        <title>The Global Catalogue of Microorganisms (GCM) 10K type strain sequencing project: providing services to taxonomists for standard genome sequencing and annotation.</title>
        <authorList>
            <consortium name="The Broad Institute Genomics Platform"/>
            <consortium name="The Broad Institute Genome Sequencing Center for Infectious Disease"/>
            <person name="Wu L."/>
            <person name="Ma J."/>
        </authorList>
    </citation>
    <scope>NUCLEOTIDE SEQUENCE [LARGE SCALE GENOMIC DNA]</scope>
    <source>
        <strain evidence="6">CCUG 62953</strain>
    </source>
</reference>